<dbReference type="KEGG" id="pect:BN1012_Phect501"/>
<keyword evidence="1" id="KW-0732">Signal</keyword>
<dbReference type="HOGENOM" id="CLU_1666199_0_0_5"/>
<gene>
    <name evidence="2" type="ORF">BN1012_Phect501</name>
</gene>
<sequence>MRPLLALFALTISISIAALMPQAQAAEDAAQVQPAYAAAYAPESAFESCRGTRASEAVDCALKACAKASGYPEDCYILAACDAGGWVGVMGVLMTEIHFTTVTCGAPSREAVLAELKARCAGHLPYMQECWVSELIPLHEAKAEAVEISWTAESVLQP</sequence>
<protein>
    <recommendedName>
        <fullName evidence="4">DUF4189 domain-containing protein</fullName>
    </recommendedName>
</protein>
<keyword evidence="3" id="KW-1185">Reference proteome</keyword>
<feature type="signal peptide" evidence="1">
    <location>
        <begin position="1"/>
        <end position="25"/>
    </location>
</feature>
<name>X5MKM9_9HYPH</name>
<evidence type="ECO:0000256" key="1">
    <source>
        <dbReference type="SAM" id="SignalP"/>
    </source>
</evidence>
<feature type="chain" id="PRO_5004958017" description="DUF4189 domain-containing protein" evidence="1">
    <location>
        <begin position="26"/>
        <end position="158"/>
    </location>
</feature>
<dbReference type="EMBL" id="HG966617">
    <property type="protein sequence ID" value="CDO58715.1"/>
    <property type="molecule type" value="Genomic_DNA"/>
</dbReference>
<dbReference type="AlphaFoldDB" id="X5MKM9"/>
<dbReference type="OrthoDB" id="9927421at2"/>
<dbReference type="Proteomes" id="UP000032160">
    <property type="component" value="Chromosome I"/>
</dbReference>
<proteinExistence type="predicted"/>
<organism evidence="2 3">
    <name type="scientific">Candidatus Phaeomarinibacter ectocarpi</name>
    <dbReference type="NCBI Taxonomy" id="1458461"/>
    <lineage>
        <taxon>Bacteria</taxon>
        <taxon>Pseudomonadati</taxon>
        <taxon>Pseudomonadota</taxon>
        <taxon>Alphaproteobacteria</taxon>
        <taxon>Hyphomicrobiales</taxon>
        <taxon>Parvibaculaceae</taxon>
        <taxon>Candidatus Phaeomarinibacter</taxon>
    </lineage>
</organism>
<dbReference type="RefSeq" id="WP_043949594.1">
    <property type="nucleotide sequence ID" value="NZ_HG966617.1"/>
</dbReference>
<reference evidence="2 3" key="1">
    <citation type="journal article" date="2014" name="Front. Genet.">
        <title>Genome and metabolic network of "Candidatus Phaeomarinobacter ectocarpi" Ec32, a new candidate genus of Alphaproteobacteria frequently associated with brown algae.</title>
        <authorList>
            <person name="Dittami S.M."/>
            <person name="Barbeyron T."/>
            <person name="Boyen C."/>
            <person name="Cambefort J."/>
            <person name="Collet G."/>
            <person name="Delage L."/>
            <person name="Gobet A."/>
            <person name="Groisillier A."/>
            <person name="Leblanc C."/>
            <person name="Michel G."/>
            <person name="Scornet D."/>
            <person name="Siegel A."/>
            <person name="Tapia J.E."/>
            <person name="Tonon T."/>
        </authorList>
    </citation>
    <scope>NUCLEOTIDE SEQUENCE [LARGE SCALE GENOMIC DNA]</scope>
    <source>
        <strain evidence="2 3">Ec32</strain>
    </source>
</reference>
<evidence type="ECO:0008006" key="4">
    <source>
        <dbReference type="Google" id="ProtNLM"/>
    </source>
</evidence>
<evidence type="ECO:0000313" key="2">
    <source>
        <dbReference type="EMBL" id="CDO58715.1"/>
    </source>
</evidence>
<accession>X5MKM9</accession>
<evidence type="ECO:0000313" key="3">
    <source>
        <dbReference type="Proteomes" id="UP000032160"/>
    </source>
</evidence>